<dbReference type="GO" id="GO:0005886">
    <property type="term" value="C:plasma membrane"/>
    <property type="evidence" value="ECO:0007669"/>
    <property type="project" value="UniProtKB-SubCell"/>
</dbReference>
<dbReference type="InterPro" id="IPR001789">
    <property type="entry name" value="Sig_transdc_resp-reg_receiver"/>
</dbReference>
<dbReference type="Gene3D" id="3.30.450.40">
    <property type="match status" value="1"/>
</dbReference>
<feature type="domain" description="Response regulatory" evidence="13">
    <location>
        <begin position="1164"/>
        <end position="1280"/>
    </location>
</feature>
<name>A0A916IZY9_9BURK</name>
<dbReference type="FunFam" id="3.30.565.10:FF:000037">
    <property type="entry name" value="Hybrid sensor histidine kinase/response regulator"/>
    <property type="match status" value="1"/>
</dbReference>
<comment type="catalytic activity">
    <reaction evidence="1">
        <text>ATP + protein L-histidine = ADP + protein N-phospho-L-histidine.</text>
        <dbReference type="EC" id="2.7.13.3"/>
    </reaction>
</comment>
<reference evidence="15" key="1">
    <citation type="submission" date="2021-03" db="EMBL/GenBank/DDBJ databases">
        <authorList>
            <person name="Peeters C."/>
        </authorList>
    </citation>
    <scope>NUCLEOTIDE SEQUENCE</scope>
    <source>
        <strain evidence="15">LMG 31506</strain>
    </source>
</reference>
<feature type="modified residue" description="4-aspartylphosphate" evidence="10">
    <location>
        <position position="1213"/>
    </location>
</feature>
<dbReference type="PROSITE" id="PS50110">
    <property type="entry name" value="RESPONSE_REGULATORY"/>
    <property type="match status" value="2"/>
</dbReference>
<keyword evidence="5 15" id="KW-0808">Transferase</keyword>
<dbReference type="Gene3D" id="3.30.565.10">
    <property type="entry name" value="Histidine kinase-like ATPase, C-terminal domain"/>
    <property type="match status" value="2"/>
</dbReference>
<dbReference type="InterPro" id="IPR005467">
    <property type="entry name" value="His_kinase_dom"/>
</dbReference>
<dbReference type="InterPro" id="IPR003661">
    <property type="entry name" value="HisK_dim/P_dom"/>
</dbReference>
<dbReference type="CDD" id="cd00075">
    <property type="entry name" value="HATPase"/>
    <property type="match status" value="1"/>
</dbReference>
<dbReference type="Pfam" id="PF02518">
    <property type="entry name" value="HATPase_c"/>
    <property type="match status" value="2"/>
</dbReference>
<dbReference type="EMBL" id="CAJPUY010000052">
    <property type="protein sequence ID" value="CAG2158569.1"/>
    <property type="molecule type" value="Genomic_DNA"/>
</dbReference>
<dbReference type="PANTHER" id="PTHR43547">
    <property type="entry name" value="TWO-COMPONENT HISTIDINE KINASE"/>
    <property type="match status" value="1"/>
</dbReference>
<feature type="modified residue" description="4-aspartylphosphate" evidence="10">
    <location>
        <position position="695"/>
    </location>
</feature>
<dbReference type="CDD" id="cd00082">
    <property type="entry name" value="HisKA"/>
    <property type="match status" value="2"/>
</dbReference>
<comment type="subcellular location">
    <subcellularLocation>
        <location evidence="2">Cell inner membrane</location>
        <topology evidence="2">Multi-pass membrane protein</topology>
    </subcellularLocation>
</comment>
<dbReference type="SMART" id="SM00388">
    <property type="entry name" value="HisKA"/>
    <property type="match status" value="2"/>
</dbReference>
<evidence type="ECO:0000256" key="11">
    <source>
        <dbReference type="SAM" id="Coils"/>
    </source>
</evidence>
<evidence type="ECO:0000256" key="5">
    <source>
        <dbReference type="ARBA" id="ARBA00022679"/>
    </source>
</evidence>
<evidence type="ECO:0000256" key="6">
    <source>
        <dbReference type="ARBA" id="ARBA00022741"/>
    </source>
</evidence>
<dbReference type="Gene3D" id="3.30.450.20">
    <property type="entry name" value="PAS domain"/>
    <property type="match status" value="2"/>
</dbReference>
<dbReference type="PROSITE" id="PS50112">
    <property type="entry name" value="PAS"/>
    <property type="match status" value="1"/>
</dbReference>
<dbReference type="Gene3D" id="3.40.50.2300">
    <property type="match status" value="2"/>
</dbReference>
<dbReference type="InterPro" id="IPR036890">
    <property type="entry name" value="HATPase_C_sf"/>
</dbReference>
<comment type="caution">
    <text evidence="15">The sequence shown here is derived from an EMBL/GenBank/DDBJ whole genome shotgun (WGS) entry which is preliminary data.</text>
</comment>
<dbReference type="SUPFAM" id="SSF55781">
    <property type="entry name" value="GAF domain-like"/>
    <property type="match status" value="1"/>
</dbReference>
<evidence type="ECO:0000259" key="14">
    <source>
        <dbReference type="PROSITE" id="PS50112"/>
    </source>
</evidence>
<dbReference type="EC" id="2.7.13.3" evidence="3"/>
<dbReference type="SMART" id="SM00448">
    <property type="entry name" value="REC"/>
    <property type="match status" value="2"/>
</dbReference>
<accession>A0A916IZY9</accession>
<sequence>MSDTTSNGQPLDDTLGGPSGEMAERIRLFDWAATPLGPAHAWSPTLRTMVRIMLANRFPHILWWGPSYIQFYNDAYRPIPGTKHPGRALGQPARECWPEIWHVIKPLIDRPFHGGPATWDDDIFLEVNRYGFREESHFTIAYSPVPDDTVPSGIGGVLATVHEITEKVVGERRVNMLRDLGAGVADAKTAEDACAMTTETFAAYAKDVPFVLLYLIDPGSHHARLATAVGIEAGKDICPKSVDLKAVRDNGWPFRQALDDGPVLVTHLGEKFATVPAGPWGDPPDSAFVTTIPSSLGGKPAGFMVAGVSARLKWDQRYRDFLDLAKAQVATAIANARAYEEEKKRAEALAELDRAKTTFFSNVSHEFRTPLTLMLGPVEDLLVRRANELSPAAKHDLTLVERNGLRLLRLVNSLLDFSRIEAGRMQAMYEPSDLACFTEDLASVFKSACEHAGLTLTVDCETLPESVFVDRSMWEKIVLNLLSNAFKFTLAGGITVSLRAVGDKAQLRVADTGTGIPADELPHIFERFHRVHGTNGRTHEGTGIGLALTMELVRLHGGSVHVESELGRGSTFIVDVPTGTSHLPLKHIRSNDDIHGSSTGTRPFIEEALRWLPDNPETVGHAAPTATALPDQPHTHLPHERSAGRPRILVADDNADMRQYLKRLLEKHYEVELAADGHAALERIRQHCPELVLTDVMMPVLDGFGLLRALRAEPGTAHLPIIMLSARAGEESLLEGVEAGADDYLVKPFTARELLTRVKTHLRMARFRREALTALSQRSMQFKTLLDQAPLGVYVVDADLVIREANPTALEAIGDIPGGVIGSSFDHVIHLLWKKEQADDIVRTFRHTLDTGEPYVAREWAESRIDRGVTEYYEWKLDRIPLPDGRNGVVCYFRDISEHVHSRKRIEASEEALREADRRKDEFLNILAHELRGPLATISNTMHILGQPDAETDRAREAQVRQLHHLVRLVDDLLDTNRITRGRLRLHIDRVELQTVIRDAIETCRPVAQELERVVNLDIPSGPIWLDADPVRLTQIFDNLISNAYKYTEHGGHVCLSAAPRGKEVLVSVKDDGIGIPADALSSVFDLFMQVDTSRERSRGGLGIGLALVKQLVEMHGGRVEVFSDGPFRGSEFVVHLPLPSGASAVNAVRRTPPTEAPEIASLQILVVDDDRDSAWSLAELLKICGHQTRIAHDGIEAIAAAKQYRPEVVLMDIGLPTMSGHEAALQIRSQPWGTNITLIAVSGWAREEDRRRSREAGFDAHLVKPVDIGALMKLLQSLEALRPGKRPL</sequence>
<dbReference type="SMART" id="SM00387">
    <property type="entry name" value="HATPase_c"/>
    <property type="match status" value="2"/>
</dbReference>
<evidence type="ECO:0000256" key="3">
    <source>
        <dbReference type="ARBA" id="ARBA00012438"/>
    </source>
</evidence>
<feature type="domain" description="Response regulatory" evidence="13">
    <location>
        <begin position="647"/>
        <end position="762"/>
    </location>
</feature>
<evidence type="ECO:0000256" key="9">
    <source>
        <dbReference type="ARBA" id="ARBA00023012"/>
    </source>
</evidence>
<dbReference type="InterPro" id="IPR011006">
    <property type="entry name" value="CheY-like_superfamily"/>
</dbReference>
<feature type="domain" description="Histidine kinase" evidence="12">
    <location>
        <begin position="926"/>
        <end position="1141"/>
    </location>
</feature>
<dbReference type="RefSeq" id="WP_211951233.1">
    <property type="nucleotide sequence ID" value="NZ_CAJPUY010000052.1"/>
</dbReference>
<dbReference type="InterPro" id="IPR036097">
    <property type="entry name" value="HisK_dim/P_sf"/>
</dbReference>
<dbReference type="SUPFAM" id="SSF55785">
    <property type="entry name" value="PYP-like sensor domain (PAS domain)"/>
    <property type="match status" value="1"/>
</dbReference>
<keyword evidence="9" id="KW-0902">Two-component regulatory system</keyword>
<dbReference type="InterPro" id="IPR000014">
    <property type="entry name" value="PAS"/>
</dbReference>
<evidence type="ECO:0000256" key="4">
    <source>
        <dbReference type="ARBA" id="ARBA00022553"/>
    </source>
</evidence>
<evidence type="ECO:0000313" key="16">
    <source>
        <dbReference type="Proteomes" id="UP000672934"/>
    </source>
</evidence>
<keyword evidence="8" id="KW-0067">ATP-binding</keyword>
<dbReference type="InterPro" id="IPR004358">
    <property type="entry name" value="Sig_transdc_His_kin-like_C"/>
</dbReference>
<feature type="domain" description="Histidine kinase" evidence="12">
    <location>
        <begin position="362"/>
        <end position="580"/>
    </location>
</feature>
<feature type="domain" description="PAS" evidence="14">
    <location>
        <begin position="778"/>
        <end position="852"/>
    </location>
</feature>
<dbReference type="InterPro" id="IPR013656">
    <property type="entry name" value="PAS_4"/>
</dbReference>
<evidence type="ECO:0000259" key="12">
    <source>
        <dbReference type="PROSITE" id="PS50109"/>
    </source>
</evidence>
<dbReference type="PRINTS" id="PR00344">
    <property type="entry name" value="BCTRLSENSOR"/>
</dbReference>
<dbReference type="GO" id="GO:0005524">
    <property type="term" value="F:ATP binding"/>
    <property type="evidence" value="ECO:0007669"/>
    <property type="project" value="UniProtKB-KW"/>
</dbReference>
<proteinExistence type="predicted"/>
<keyword evidence="6" id="KW-0547">Nucleotide-binding</keyword>
<evidence type="ECO:0000256" key="2">
    <source>
        <dbReference type="ARBA" id="ARBA00004429"/>
    </source>
</evidence>
<dbReference type="Pfam" id="PF08448">
    <property type="entry name" value="PAS_4"/>
    <property type="match status" value="1"/>
</dbReference>
<dbReference type="CDD" id="cd00130">
    <property type="entry name" value="PAS"/>
    <property type="match status" value="1"/>
</dbReference>
<dbReference type="Proteomes" id="UP000672934">
    <property type="component" value="Unassembled WGS sequence"/>
</dbReference>
<evidence type="ECO:0000256" key="10">
    <source>
        <dbReference type="PROSITE-ProRule" id="PRU00169"/>
    </source>
</evidence>
<dbReference type="NCBIfam" id="TIGR00229">
    <property type="entry name" value="sensory_box"/>
    <property type="match status" value="1"/>
</dbReference>
<dbReference type="SUPFAM" id="SSF47384">
    <property type="entry name" value="Homodimeric domain of signal transducing histidine kinase"/>
    <property type="match status" value="2"/>
</dbReference>
<keyword evidence="11" id="KW-0175">Coiled coil</keyword>
<dbReference type="PROSITE" id="PS50109">
    <property type="entry name" value="HIS_KIN"/>
    <property type="match status" value="2"/>
</dbReference>
<dbReference type="FunFam" id="3.30.565.10:FF:000006">
    <property type="entry name" value="Sensor histidine kinase WalK"/>
    <property type="match status" value="1"/>
</dbReference>
<dbReference type="CDD" id="cd16922">
    <property type="entry name" value="HATPase_EvgS-ArcB-TorS-like"/>
    <property type="match status" value="1"/>
</dbReference>
<dbReference type="FunFam" id="1.10.287.130:FF:000045">
    <property type="entry name" value="Two-component system sensor histidine kinase/response regulator"/>
    <property type="match status" value="1"/>
</dbReference>
<dbReference type="Pfam" id="PF00072">
    <property type="entry name" value="Response_reg"/>
    <property type="match status" value="2"/>
</dbReference>
<dbReference type="InterPro" id="IPR029016">
    <property type="entry name" value="GAF-like_dom_sf"/>
</dbReference>
<dbReference type="SMART" id="SM00091">
    <property type="entry name" value="PAS"/>
    <property type="match status" value="1"/>
</dbReference>
<evidence type="ECO:0000256" key="1">
    <source>
        <dbReference type="ARBA" id="ARBA00000085"/>
    </source>
</evidence>
<dbReference type="PANTHER" id="PTHR43547:SF2">
    <property type="entry name" value="HYBRID SIGNAL TRANSDUCTION HISTIDINE KINASE C"/>
    <property type="match status" value="1"/>
</dbReference>
<evidence type="ECO:0000256" key="7">
    <source>
        <dbReference type="ARBA" id="ARBA00022777"/>
    </source>
</evidence>
<protein>
    <recommendedName>
        <fullName evidence="3">histidine kinase</fullName>
        <ecNumber evidence="3">2.7.13.3</ecNumber>
    </recommendedName>
</protein>
<evidence type="ECO:0000313" key="15">
    <source>
        <dbReference type="EMBL" id="CAG2158569.1"/>
    </source>
</evidence>
<keyword evidence="4 10" id="KW-0597">Phosphoprotein</keyword>
<feature type="coiled-coil region" evidence="11">
    <location>
        <begin position="322"/>
        <end position="356"/>
    </location>
</feature>
<keyword evidence="7 15" id="KW-0418">Kinase</keyword>
<dbReference type="Gene3D" id="1.10.287.130">
    <property type="match status" value="2"/>
</dbReference>
<dbReference type="CDD" id="cd17580">
    <property type="entry name" value="REC_2_DhkD-like"/>
    <property type="match status" value="1"/>
</dbReference>
<gene>
    <name evidence="15" type="primary">rcsC_13</name>
    <name evidence="15" type="ORF">LMG31506_06419</name>
</gene>
<keyword evidence="16" id="KW-1185">Reference proteome</keyword>
<evidence type="ECO:0000256" key="8">
    <source>
        <dbReference type="ARBA" id="ARBA00022840"/>
    </source>
</evidence>
<dbReference type="InterPro" id="IPR035965">
    <property type="entry name" value="PAS-like_dom_sf"/>
</dbReference>
<dbReference type="InterPro" id="IPR003594">
    <property type="entry name" value="HATPase_dom"/>
</dbReference>
<organism evidence="15 16">
    <name type="scientific">Cupriavidus yeoncheonensis</name>
    <dbReference type="NCBI Taxonomy" id="1462994"/>
    <lineage>
        <taxon>Bacteria</taxon>
        <taxon>Pseudomonadati</taxon>
        <taxon>Pseudomonadota</taxon>
        <taxon>Betaproteobacteria</taxon>
        <taxon>Burkholderiales</taxon>
        <taxon>Burkholderiaceae</taxon>
        <taxon>Cupriavidus</taxon>
    </lineage>
</organism>
<dbReference type="GO" id="GO:0000155">
    <property type="term" value="F:phosphorelay sensor kinase activity"/>
    <property type="evidence" value="ECO:0007669"/>
    <property type="project" value="InterPro"/>
</dbReference>
<dbReference type="Pfam" id="PF00512">
    <property type="entry name" value="HisKA"/>
    <property type="match status" value="2"/>
</dbReference>
<dbReference type="SUPFAM" id="SSF55874">
    <property type="entry name" value="ATPase domain of HSP90 chaperone/DNA topoisomerase II/histidine kinase"/>
    <property type="match status" value="2"/>
</dbReference>
<evidence type="ECO:0000259" key="13">
    <source>
        <dbReference type="PROSITE" id="PS50110"/>
    </source>
</evidence>
<dbReference type="SUPFAM" id="SSF52172">
    <property type="entry name" value="CheY-like"/>
    <property type="match status" value="2"/>
</dbReference>